<feature type="domain" description="Cytidyltransferase-like" evidence="12">
    <location>
        <begin position="187"/>
        <end position="316"/>
    </location>
</feature>
<evidence type="ECO:0000256" key="7">
    <source>
        <dbReference type="ARBA" id="ARBA00023209"/>
    </source>
</evidence>
<feature type="region of interest" description="Disordered" evidence="11">
    <location>
        <begin position="1"/>
        <end position="123"/>
    </location>
</feature>
<evidence type="ECO:0000256" key="4">
    <source>
        <dbReference type="ARBA" id="ARBA00022679"/>
    </source>
</evidence>
<dbReference type="GO" id="GO:0031210">
    <property type="term" value="F:phosphatidylcholine binding"/>
    <property type="evidence" value="ECO:0007669"/>
    <property type="project" value="TreeGrafter"/>
</dbReference>
<dbReference type="InterPro" id="IPR004821">
    <property type="entry name" value="Cyt_trans-like"/>
</dbReference>
<dbReference type="Gene3D" id="3.40.50.620">
    <property type="entry name" value="HUPs"/>
    <property type="match status" value="1"/>
</dbReference>
<feature type="compositionally biased region" description="Polar residues" evidence="11">
    <location>
        <begin position="1"/>
        <end position="36"/>
    </location>
</feature>
<dbReference type="AlphaFoldDB" id="A0AAE1APZ6"/>
<dbReference type="CDD" id="cd02174">
    <property type="entry name" value="CCT"/>
    <property type="match status" value="1"/>
</dbReference>
<evidence type="ECO:0000256" key="2">
    <source>
        <dbReference type="ARBA" id="ARBA00010101"/>
    </source>
</evidence>
<dbReference type="PANTHER" id="PTHR10739">
    <property type="entry name" value="CYTIDYLYLTRANSFERASE"/>
    <property type="match status" value="1"/>
</dbReference>
<feature type="compositionally biased region" description="Acidic residues" evidence="11">
    <location>
        <begin position="463"/>
        <end position="479"/>
    </location>
</feature>
<dbReference type="PANTHER" id="PTHR10739:SF13">
    <property type="entry name" value="CHOLINE-PHOSPHATE CYTIDYLYLTRANSFERASE"/>
    <property type="match status" value="1"/>
</dbReference>
<evidence type="ECO:0000256" key="5">
    <source>
        <dbReference type="ARBA" id="ARBA00022695"/>
    </source>
</evidence>
<dbReference type="NCBIfam" id="TIGR00125">
    <property type="entry name" value="cyt_tran_rel"/>
    <property type="match status" value="1"/>
</dbReference>
<keyword evidence="5" id="KW-0548">Nucleotidyltransferase</keyword>
<feature type="compositionally biased region" description="Low complexity" evidence="11">
    <location>
        <begin position="61"/>
        <end position="72"/>
    </location>
</feature>
<feature type="region of interest" description="Disordered" evidence="11">
    <location>
        <begin position="421"/>
        <end position="490"/>
    </location>
</feature>
<keyword evidence="3" id="KW-0444">Lipid biosynthesis</keyword>
<evidence type="ECO:0000256" key="6">
    <source>
        <dbReference type="ARBA" id="ARBA00023098"/>
    </source>
</evidence>
<feature type="compositionally biased region" description="Low complexity" evidence="11">
    <location>
        <begin position="437"/>
        <end position="450"/>
    </location>
</feature>
<dbReference type="EC" id="2.7.7.15" evidence="10"/>
<evidence type="ECO:0000256" key="11">
    <source>
        <dbReference type="SAM" id="MobiDB-lite"/>
    </source>
</evidence>
<dbReference type="GO" id="GO:0004105">
    <property type="term" value="F:choline-phosphate cytidylyltransferase activity"/>
    <property type="evidence" value="ECO:0007669"/>
    <property type="project" value="UniProtKB-EC"/>
</dbReference>
<keyword evidence="4" id="KW-0808">Transferase</keyword>
<evidence type="ECO:0000256" key="1">
    <source>
        <dbReference type="ARBA" id="ARBA00005189"/>
    </source>
</evidence>
<evidence type="ECO:0000256" key="3">
    <source>
        <dbReference type="ARBA" id="ARBA00022516"/>
    </source>
</evidence>
<feature type="compositionally biased region" description="Polar residues" evidence="11">
    <location>
        <begin position="73"/>
        <end position="98"/>
    </location>
</feature>
<keyword evidence="6" id="KW-0443">Lipid metabolism</keyword>
<reference evidence="13" key="1">
    <citation type="journal article" date="2023" name="G3 (Bethesda)">
        <title>A reference genome for the long-term kleptoplast-retaining sea slug Elysia crispata morphotype clarki.</title>
        <authorList>
            <person name="Eastman K.E."/>
            <person name="Pendleton A.L."/>
            <person name="Shaikh M.A."/>
            <person name="Suttiyut T."/>
            <person name="Ogas R."/>
            <person name="Tomko P."/>
            <person name="Gavelis G."/>
            <person name="Widhalm J.R."/>
            <person name="Wisecaver J.H."/>
        </authorList>
    </citation>
    <scope>NUCLEOTIDE SEQUENCE</scope>
    <source>
        <strain evidence="13">ECLA1</strain>
    </source>
</reference>
<dbReference type="InterPro" id="IPR045049">
    <property type="entry name" value="Pcy1-like"/>
</dbReference>
<evidence type="ECO:0000256" key="8">
    <source>
        <dbReference type="ARBA" id="ARBA00023264"/>
    </source>
</evidence>
<evidence type="ECO:0000259" key="12">
    <source>
        <dbReference type="Pfam" id="PF01467"/>
    </source>
</evidence>
<dbReference type="Pfam" id="PF01467">
    <property type="entry name" value="CTP_transf_like"/>
    <property type="match status" value="1"/>
</dbReference>
<gene>
    <name evidence="13" type="ORF">RRG08_026790</name>
</gene>
<comment type="pathway">
    <text evidence="9">Phospholipid metabolism; phosphatidylcholine biosynthesis; phosphatidylcholine from phosphocholine: step 1/2.</text>
</comment>
<evidence type="ECO:0000256" key="10">
    <source>
        <dbReference type="ARBA" id="ARBA00026101"/>
    </source>
</evidence>
<protein>
    <recommendedName>
        <fullName evidence="10">choline-phosphate cytidylyltransferase</fullName>
        <ecNumber evidence="10">2.7.7.15</ecNumber>
    </recommendedName>
</protein>
<dbReference type="SUPFAM" id="SSF52374">
    <property type="entry name" value="Nucleotidylyl transferase"/>
    <property type="match status" value="1"/>
</dbReference>
<sequence>MASSNGGPVNGRAASNTAPMDTAGKTSKPQAQQQLSHPAGVSPKHSAASALADTAPSRTQAPRAGARASSPAHNPTISSTTAAPKNGQASPGSVTLTPGSRKRPRGEPDQHGGSASKADREVENIMGDTVSVPNKPDLSTMVKGSVAPAPFSYEQDAVDTRDAVDYTIKIDLEDARAGKVPRPVRVYADGIYDMFHTGHARQLMQAKMAFPNGYLIVGICSDKMTLKNKGRTVMNETERYEAVRHCRYVDEVVTDAPWTLDPVFLEKHKIDFVAHDELPYTTGSPDADVYKFVKEKGMFLPTQRTEGISTTDVITRIIKDYDLYIRRNLQRGYSHKELNVSYMKAKHLKLKDNYEKFEEKLKDKGKNWMGKWKDQLGKGNEMLHRWEEKSKEFIGNFVEMFGRDGRLGQWFQENTQRIGRAISPSTSPLPFSPPSPSTSDPSSPTYSSPPQKRRRYTPPLLGLEEDDSDEDGEDDDDPYLEGAVGEVEHF</sequence>
<comment type="caution">
    <text evidence="13">The sequence shown here is derived from an EMBL/GenBank/DDBJ whole genome shotgun (WGS) entry which is preliminary data.</text>
</comment>
<keyword evidence="14" id="KW-1185">Reference proteome</keyword>
<proteinExistence type="inferred from homology"/>
<dbReference type="InterPro" id="IPR014729">
    <property type="entry name" value="Rossmann-like_a/b/a_fold"/>
</dbReference>
<accession>A0AAE1APZ6</accession>
<evidence type="ECO:0000313" key="13">
    <source>
        <dbReference type="EMBL" id="KAK3791887.1"/>
    </source>
</evidence>
<comment type="similarity">
    <text evidence="2">Belongs to the cytidylyltransferase family.</text>
</comment>
<dbReference type="EMBL" id="JAWDGP010001428">
    <property type="protein sequence ID" value="KAK3791887.1"/>
    <property type="molecule type" value="Genomic_DNA"/>
</dbReference>
<keyword evidence="8" id="KW-1208">Phospholipid metabolism</keyword>
<dbReference type="Proteomes" id="UP001283361">
    <property type="component" value="Unassembled WGS sequence"/>
</dbReference>
<keyword evidence="7" id="KW-0594">Phospholipid biosynthesis</keyword>
<evidence type="ECO:0000313" key="14">
    <source>
        <dbReference type="Proteomes" id="UP001283361"/>
    </source>
</evidence>
<organism evidence="13 14">
    <name type="scientific">Elysia crispata</name>
    <name type="common">lettuce slug</name>
    <dbReference type="NCBI Taxonomy" id="231223"/>
    <lineage>
        <taxon>Eukaryota</taxon>
        <taxon>Metazoa</taxon>
        <taxon>Spiralia</taxon>
        <taxon>Lophotrochozoa</taxon>
        <taxon>Mollusca</taxon>
        <taxon>Gastropoda</taxon>
        <taxon>Heterobranchia</taxon>
        <taxon>Euthyneura</taxon>
        <taxon>Panpulmonata</taxon>
        <taxon>Sacoglossa</taxon>
        <taxon>Placobranchoidea</taxon>
        <taxon>Plakobranchidae</taxon>
        <taxon>Elysia</taxon>
    </lineage>
</organism>
<comment type="pathway">
    <text evidence="1">Lipid metabolism.</text>
</comment>
<name>A0AAE1APZ6_9GAST</name>
<dbReference type="FunFam" id="3.40.50.620:FF:000016">
    <property type="entry name" value="Putative choline-phosphate cytidylyltransferase B"/>
    <property type="match status" value="1"/>
</dbReference>
<evidence type="ECO:0000256" key="9">
    <source>
        <dbReference type="ARBA" id="ARBA00025706"/>
    </source>
</evidence>
<dbReference type="InterPro" id="IPR041723">
    <property type="entry name" value="CCT"/>
</dbReference>